<organism evidence="1 2">
    <name type="scientific">Galemys pyrenaicus</name>
    <name type="common">Iberian desman</name>
    <name type="synonym">Pyrenean desman</name>
    <dbReference type="NCBI Taxonomy" id="202257"/>
    <lineage>
        <taxon>Eukaryota</taxon>
        <taxon>Metazoa</taxon>
        <taxon>Chordata</taxon>
        <taxon>Craniata</taxon>
        <taxon>Vertebrata</taxon>
        <taxon>Euteleostomi</taxon>
        <taxon>Mammalia</taxon>
        <taxon>Eutheria</taxon>
        <taxon>Laurasiatheria</taxon>
        <taxon>Eulipotyphla</taxon>
        <taxon>Talpidae</taxon>
        <taxon>Galemys</taxon>
    </lineage>
</organism>
<dbReference type="AlphaFoldDB" id="A0A8J6AQ90"/>
<dbReference type="EMBL" id="JAGFMF010011380">
    <property type="protein sequence ID" value="KAG8524848.1"/>
    <property type="molecule type" value="Genomic_DNA"/>
</dbReference>
<dbReference type="Proteomes" id="UP000700334">
    <property type="component" value="Unassembled WGS sequence"/>
</dbReference>
<dbReference type="GO" id="GO:0005840">
    <property type="term" value="C:ribosome"/>
    <property type="evidence" value="ECO:0007669"/>
    <property type="project" value="UniProtKB-KW"/>
</dbReference>
<sequence>KFSQCLEALEFLQVKKEDILKSLTVGIHVCDTDLDFQEKLLFEAYVIVVIENSASISVTLSRILASELCYFAAATGATHCGPLHLETSLTTSRQPSGSPDFQ</sequence>
<accession>A0A8J6AQ90</accession>
<reference evidence="1" key="1">
    <citation type="journal article" date="2021" name="Evol. Appl.">
        <title>The genome of the Pyrenean desman and the effects of bottlenecks and inbreeding on the genomic landscape of an endangered species.</title>
        <authorList>
            <person name="Escoda L."/>
            <person name="Castresana J."/>
        </authorList>
    </citation>
    <scope>NUCLEOTIDE SEQUENCE</scope>
    <source>
        <strain evidence="1">IBE-C5619</strain>
    </source>
</reference>
<feature type="non-terminal residue" evidence="1">
    <location>
        <position position="1"/>
    </location>
</feature>
<protein>
    <submittedName>
        <fullName evidence="1">40S ribosomal protein SA</fullName>
    </submittedName>
</protein>
<keyword evidence="1" id="KW-0689">Ribosomal protein</keyword>
<evidence type="ECO:0000313" key="1">
    <source>
        <dbReference type="EMBL" id="KAG8524848.1"/>
    </source>
</evidence>
<name>A0A8J6AQ90_GALPY</name>
<gene>
    <name evidence="1" type="ORF">J0S82_017826</name>
</gene>
<proteinExistence type="predicted"/>
<evidence type="ECO:0000313" key="2">
    <source>
        <dbReference type="Proteomes" id="UP000700334"/>
    </source>
</evidence>
<keyword evidence="1" id="KW-0687">Ribonucleoprotein</keyword>
<keyword evidence="2" id="KW-1185">Reference proteome</keyword>
<comment type="caution">
    <text evidence="1">The sequence shown here is derived from an EMBL/GenBank/DDBJ whole genome shotgun (WGS) entry which is preliminary data.</text>
</comment>